<gene>
    <name evidence="3" type="ORF">FcAc13_11880</name>
</gene>
<evidence type="ECO:0000313" key="3">
    <source>
        <dbReference type="EMBL" id="MBC9131999.1"/>
    </source>
</evidence>
<evidence type="ECO:0000256" key="1">
    <source>
        <dbReference type="SAM" id="MobiDB-lite"/>
    </source>
</evidence>
<dbReference type="Proteomes" id="UP000651208">
    <property type="component" value="Unassembled WGS sequence"/>
</dbReference>
<dbReference type="PANTHER" id="PTHR30634:SF13">
    <property type="entry name" value="PROTEIN YEHF"/>
    <property type="match status" value="1"/>
</dbReference>
<name>A0ABR7R0L2_9GAMM</name>
<dbReference type="InterPro" id="IPR049809">
    <property type="entry name" value="YehF/YfeS-like_WGR"/>
</dbReference>
<dbReference type="CDD" id="cd07996">
    <property type="entry name" value="WGR_MMR_like"/>
    <property type="match status" value="1"/>
</dbReference>
<comment type="caution">
    <text evidence="3">The sequence shown here is derived from an EMBL/GenBank/DDBJ whole genome shotgun (WGS) entry which is preliminary data.</text>
</comment>
<dbReference type="EMBL" id="JABURY010000022">
    <property type="protein sequence ID" value="MBC9131999.1"/>
    <property type="molecule type" value="Genomic_DNA"/>
</dbReference>
<sequence length="470" mass="54268">MKKYLEYSDLQSNKFWYITQQDESLTIVFGKVGAKGQTQVKTFLSPADAEKEAYKLIRSKIKKGYEEKAIPPAFEQSTCIEKQSQTIIKMPDAPKPKYHPKPTPPKDVKDDGKEKPWFNLQGWSYGGQPNPFDFEELRKVSPVQQPTKEINNPVEKETLTKTAQELEFENLKNMVQKHIRQGDQFDVVATFNKLKVLSASETVFQTLIKNVLEAIFSDFVILVSPIHLDILAYLLPIKHSNILIKEQNAKGVLKYIYDNYQSNLTGIHGLVDKYLTAFFKDIAEEVVIQVKKLVETIRSGGSDNIPAFKLPNATYGFFIRTFSKGCIKICSLNYDNRYIDYTEHNCDMQYHNPILIIQYLTQFLKPKLQQMVDQDFFEGLTENYFKIAFFNQFQPLADKRLNEDHLNELAKNIEANLQKLEKSDEYDIELLSDTVKAYFASDGVILHLKTDRILALLKKYLHSGEEKPKK</sequence>
<dbReference type="Gene3D" id="2.20.140.10">
    <property type="entry name" value="WGR domain"/>
    <property type="match status" value="1"/>
</dbReference>
<dbReference type="PROSITE" id="PS51977">
    <property type="entry name" value="WGR"/>
    <property type="match status" value="1"/>
</dbReference>
<dbReference type="Pfam" id="PF05406">
    <property type="entry name" value="WGR"/>
    <property type="match status" value="1"/>
</dbReference>
<protein>
    <submittedName>
        <fullName evidence="3">WGR domain-containing protein</fullName>
    </submittedName>
</protein>
<dbReference type="SUPFAM" id="SSF142921">
    <property type="entry name" value="WGR domain-like"/>
    <property type="match status" value="1"/>
</dbReference>
<dbReference type="InterPro" id="IPR036930">
    <property type="entry name" value="WGR_dom_sf"/>
</dbReference>
<organism evidence="3 4">
    <name type="scientific">Frischella japonica</name>
    <dbReference type="NCBI Taxonomy" id="2741544"/>
    <lineage>
        <taxon>Bacteria</taxon>
        <taxon>Pseudomonadati</taxon>
        <taxon>Pseudomonadota</taxon>
        <taxon>Gammaproteobacteria</taxon>
        <taxon>Orbales</taxon>
        <taxon>Orbaceae</taxon>
        <taxon>Frischella</taxon>
    </lineage>
</organism>
<accession>A0ABR7R0L2</accession>
<dbReference type="SMART" id="SM00773">
    <property type="entry name" value="WGR"/>
    <property type="match status" value="1"/>
</dbReference>
<dbReference type="InterPro" id="IPR008893">
    <property type="entry name" value="WGR_domain"/>
</dbReference>
<dbReference type="InterPro" id="IPR050458">
    <property type="entry name" value="LolB"/>
</dbReference>
<feature type="domain" description="WGR" evidence="2">
    <location>
        <begin position="1"/>
        <end position="81"/>
    </location>
</feature>
<feature type="compositionally biased region" description="Basic and acidic residues" evidence="1">
    <location>
        <begin position="104"/>
        <end position="113"/>
    </location>
</feature>
<feature type="region of interest" description="Disordered" evidence="1">
    <location>
        <begin position="89"/>
        <end position="113"/>
    </location>
</feature>
<reference evidence="3 4" key="1">
    <citation type="submission" date="2020-06" db="EMBL/GenBank/DDBJ databases">
        <title>Frischella cerana isolated from Apis cerana gut homogenate.</title>
        <authorList>
            <person name="Wolter L.A."/>
            <person name="Suenami S."/>
            <person name="Miyazaki R."/>
        </authorList>
    </citation>
    <scope>NUCLEOTIDE SEQUENCE [LARGE SCALE GENOMIC DNA]</scope>
    <source>
        <strain evidence="3 4">Ac13</strain>
    </source>
</reference>
<proteinExistence type="predicted"/>
<evidence type="ECO:0000259" key="2">
    <source>
        <dbReference type="PROSITE" id="PS51977"/>
    </source>
</evidence>
<evidence type="ECO:0000313" key="4">
    <source>
        <dbReference type="Proteomes" id="UP000651208"/>
    </source>
</evidence>
<keyword evidence="4" id="KW-1185">Reference proteome</keyword>
<dbReference type="RefSeq" id="WP_187756444.1">
    <property type="nucleotide sequence ID" value="NZ_JABURY010000022.1"/>
</dbReference>
<dbReference type="PANTHER" id="PTHR30634">
    <property type="entry name" value="OUTER MEMBRANE LOLAB LIPOPROTEIN INSERTION APPARATUS"/>
    <property type="match status" value="1"/>
</dbReference>